<dbReference type="Pfam" id="PF03235">
    <property type="entry name" value="GmrSD_N"/>
    <property type="match status" value="1"/>
</dbReference>
<name>A0A1Y2IJJ4_TRAC3</name>
<organism evidence="3 4">
    <name type="scientific">Trametes coccinea (strain BRFM310)</name>
    <name type="common">Pycnoporus coccineus</name>
    <dbReference type="NCBI Taxonomy" id="1353009"/>
    <lineage>
        <taxon>Eukaryota</taxon>
        <taxon>Fungi</taxon>
        <taxon>Dikarya</taxon>
        <taxon>Basidiomycota</taxon>
        <taxon>Agaricomycotina</taxon>
        <taxon>Agaricomycetes</taxon>
        <taxon>Polyporales</taxon>
        <taxon>Polyporaceae</taxon>
        <taxon>Trametes</taxon>
    </lineage>
</organism>
<dbReference type="OrthoDB" id="5419821at2759"/>
<gene>
    <name evidence="3" type="ORF">PYCCODRAFT_1412919</name>
</gene>
<dbReference type="EMBL" id="KZ084112">
    <property type="protein sequence ID" value="OSD01329.1"/>
    <property type="molecule type" value="Genomic_DNA"/>
</dbReference>
<reference evidence="3 4" key="1">
    <citation type="journal article" date="2015" name="Biotechnol. Biofuels">
        <title>Enhanced degradation of softwood versus hardwood by the white-rot fungus Pycnoporus coccineus.</title>
        <authorList>
            <person name="Couturier M."/>
            <person name="Navarro D."/>
            <person name="Chevret D."/>
            <person name="Henrissat B."/>
            <person name="Piumi F."/>
            <person name="Ruiz-Duenas F.J."/>
            <person name="Martinez A.T."/>
            <person name="Grigoriev I.V."/>
            <person name="Riley R."/>
            <person name="Lipzen A."/>
            <person name="Berrin J.G."/>
            <person name="Master E.R."/>
            <person name="Rosso M.N."/>
        </authorList>
    </citation>
    <scope>NUCLEOTIDE SEQUENCE [LARGE SCALE GENOMIC DNA]</scope>
    <source>
        <strain evidence="3 4">BRFM310</strain>
    </source>
</reference>
<evidence type="ECO:0000259" key="2">
    <source>
        <dbReference type="Pfam" id="PF03235"/>
    </source>
</evidence>
<dbReference type="AlphaFoldDB" id="A0A1Y2IJJ4"/>
<evidence type="ECO:0000313" key="4">
    <source>
        <dbReference type="Proteomes" id="UP000193067"/>
    </source>
</evidence>
<keyword evidence="4" id="KW-1185">Reference proteome</keyword>
<feature type="domain" description="GmrSD restriction endonucleases N-terminal" evidence="2">
    <location>
        <begin position="49"/>
        <end position="158"/>
    </location>
</feature>
<evidence type="ECO:0000256" key="1">
    <source>
        <dbReference type="SAM" id="MobiDB-lite"/>
    </source>
</evidence>
<feature type="region of interest" description="Disordered" evidence="1">
    <location>
        <begin position="355"/>
        <end position="400"/>
    </location>
</feature>
<evidence type="ECO:0000313" key="3">
    <source>
        <dbReference type="EMBL" id="OSD01329.1"/>
    </source>
</evidence>
<accession>A0A1Y2IJJ4</accession>
<dbReference type="InterPro" id="IPR004919">
    <property type="entry name" value="GmrSD_N"/>
</dbReference>
<sequence length="400" mass="46953">MDSDYDQDELLYDDDDDSGEFDLGPRLSAPIAKLYTTSDLHRLIHEGVIDLNPPYQRDVVWPEQKQIKVLDSIWRNYYVPPVVFAVYVDDSGEEVRCCVDGKQRLTSIQKFFDGQIPYKHWKTGKSWWYTCASSQRGKRLEVPPKWKRDFAMKTITCVEYHQLSKTLERDIFQRVQLGMPLTAAEKLQAINSPWQEWISELETRFIVREDGLTQAIDVDVGRGRDFQLIAQLVYCCDLYPEHAQPSAKNLEKWLQRKEEPAPRFQATMKDVLTKFWHITHTEEYNYGFRNIKKRVSPAEFVFTGVLLYVLRDWSYEDQALAIYNMRNHIRTKFQDIRMRNDIIRELWNFINEVADEGDASPPPAKAASSSKKGKKSRARKENGDDDMDLDYRPSKQSRNK</sequence>
<protein>
    <recommendedName>
        <fullName evidence="2">GmrSD restriction endonucleases N-terminal domain-containing protein</fullName>
    </recommendedName>
</protein>
<dbReference type="PANTHER" id="PTHR39639">
    <property type="entry name" value="CHROMOSOME 16, WHOLE GENOME SHOTGUN SEQUENCE"/>
    <property type="match status" value="1"/>
</dbReference>
<dbReference type="PANTHER" id="PTHR39639:SF1">
    <property type="entry name" value="DUF262 DOMAIN-CONTAINING PROTEIN"/>
    <property type="match status" value="1"/>
</dbReference>
<dbReference type="Proteomes" id="UP000193067">
    <property type="component" value="Unassembled WGS sequence"/>
</dbReference>
<dbReference type="STRING" id="1353009.A0A1Y2IJJ4"/>
<proteinExistence type="predicted"/>